<dbReference type="RefSeq" id="WP_038261153.1">
    <property type="nucleotide sequence ID" value="NZ_FSRH01000001.1"/>
</dbReference>
<dbReference type="Proteomes" id="UP000027946">
    <property type="component" value="Unassembled WGS sequence"/>
</dbReference>
<protein>
    <recommendedName>
        <fullName evidence="1">Phosphoribosyltransferase domain-containing protein</fullName>
    </recommendedName>
</protein>
<comment type="caution">
    <text evidence="2">The sequence shown here is derived from an EMBL/GenBank/DDBJ whole genome shotgun (WGS) entry which is preliminary data.</text>
</comment>
<organism evidence="2 3">
    <name type="scientific">Peptoclostridium litorale DSM 5388</name>
    <dbReference type="NCBI Taxonomy" id="1121324"/>
    <lineage>
        <taxon>Bacteria</taxon>
        <taxon>Bacillati</taxon>
        <taxon>Bacillota</taxon>
        <taxon>Clostridia</taxon>
        <taxon>Peptostreptococcales</taxon>
        <taxon>Peptoclostridiaceae</taxon>
        <taxon>Peptoclostridium</taxon>
    </lineage>
</organism>
<dbReference type="InterPro" id="IPR029057">
    <property type="entry name" value="PRTase-like"/>
</dbReference>
<dbReference type="STRING" id="1121324.CLIT_2c02390"/>
<dbReference type="OrthoDB" id="9810066at2"/>
<dbReference type="CDD" id="cd06223">
    <property type="entry name" value="PRTases_typeI"/>
    <property type="match status" value="1"/>
</dbReference>
<keyword evidence="3" id="KW-1185">Reference proteome</keyword>
<dbReference type="SUPFAM" id="SSF53271">
    <property type="entry name" value="PRTase-like"/>
    <property type="match status" value="1"/>
</dbReference>
<dbReference type="Gene3D" id="3.40.50.2020">
    <property type="match status" value="1"/>
</dbReference>
<proteinExistence type="predicted"/>
<sequence length="213" mass="23901">MLFKDRKEAGIKLAQSLEKYQGDEAIVFALPRGGVVLGVEIANKLGVPLDLIITKKIGHPMNEEYAICAIAEEGDPVCNEAEIKRVNPEWFQRSIQNGRREIKRRREKYLGDTKRQTLEGKTAIIVDDGIATGLTMMAAIDEVKSRHPKRLVVAIPVVPYDTAQKLNDRVDELVALDIDSYYLGAVGAYYGDFRQVEDREVISILKSVEIKED</sequence>
<dbReference type="EMBL" id="JJMM01000002">
    <property type="protein sequence ID" value="KDR96633.1"/>
    <property type="molecule type" value="Genomic_DNA"/>
</dbReference>
<name>A0A069RIP1_PEPLI</name>
<dbReference type="eggNOG" id="COG1926">
    <property type="taxonomic scope" value="Bacteria"/>
</dbReference>
<dbReference type="InterPro" id="IPR000836">
    <property type="entry name" value="PRTase_dom"/>
</dbReference>
<evidence type="ECO:0000259" key="1">
    <source>
        <dbReference type="Pfam" id="PF00156"/>
    </source>
</evidence>
<feature type="domain" description="Phosphoribosyltransferase" evidence="1">
    <location>
        <begin position="13"/>
        <end position="168"/>
    </location>
</feature>
<reference evidence="2 3" key="1">
    <citation type="submission" date="2014-03" db="EMBL/GenBank/DDBJ databases">
        <title>Genome sequence of Clostridium litorale W6, DSM 5388.</title>
        <authorList>
            <person name="Poehlein A."/>
            <person name="Jagirdar A."/>
            <person name="Khonsari B."/>
            <person name="Chibani C.M."/>
            <person name="Gutierrez Gutierrez D.A."/>
            <person name="Davydova E."/>
            <person name="Alghaithi H.S."/>
            <person name="Nair K.P."/>
            <person name="Dhamotharan K."/>
            <person name="Chandran L."/>
            <person name="G W."/>
            <person name="Daniel R."/>
        </authorList>
    </citation>
    <scope>NUCLEOTIDE SEQUENCE [LARGE SCALE GENOMIC DNA]</scope>
    <source>
        <strain evidence="2 3">W6</strain>
    </source>
</reference>
<accession>A0A069RIP1</accession>
<evidence type="ECO:0000313" key="3">
    <source>
        <dbReference type="Proteomes" id="UP000027946"/>
    </source>
</evidence>
<dbReference type="AlphaFoldDB" id="A0A069RIP1"/>
<evidence type="ECO:0000313" key="2">
    <source>
        <dbReference type="EMBL" id="KDR96633.1"/>
    </source>
</evidence>
<gene>
    <name evidence="2" type="ORF">CLIT_2c02390</name>
</gene>
<dbReference type="Pfam" id="PF00156">
    <property type="entry name" value="Pribosyltran"/>
    <property type="match status" value="1"/>
</dbReference>
<dbReference type="Gene3D" id="3.30.1310.20">
    <property type="entry name" value="PRTase-like"/>
    <property type="match status" value="1"/>
</dbReference>